<feature type="region of interest" description="Disordered" evidence="9">
    <location>
        <begin position="2716"/>
        <end position="2739"/>
    </location>
</feature>
<reference evidence="11" key="2">
    <citation type="submission" date="2018-04" db="EMBL/GenBank/DDBJ databases">
        <title>OnivRS2 (Oryza nivara Reference Sequence Version 2).</title>
        <authorList>
            <person name="Zhang J."/>
            <person name="Kudrna D."/>
            <person name="Lee S."/>
            <person name="Talag J."/>
            <person name="Rajasekar S."/>
            <person name="Welchert J."/>
            <person name="Hsing Y.-I."/>
            <person name="Wing R.A."/>
        </authorList>
    </citation>
    <scope>NUCLEOTIDE SEQUENCE [LARGE SCALE GENOMIC DNA]</scope>
    <source>
        <strain evidence="11">SL10</strain>
    </source>
</reference>
<dbReference type="InterPro" id="IPR057332">
    <property type="entry name" value="SBNO_a/b_dom"/>
</dbReference>
<dbReference type="HOGENOM" id="CLU_000212_4_0_1"/>
<dbReference type="Gene3D" id="3.30.40.10">
    <property type="entry name" value="Zinc/RING finger domain, C3HC4 (zinc finger)"/>
    <property type="match status" value="1"/>
</dbReference>
<dbReference type="SUPFAM" id="SSF57903">
    <property type="entry name" value="FYVE/PHD zinc finger"/>
    <property type="match status" value="1"/>
</dbReference>
<dbReference type="PANTHER" id="PTHR12706:SF13">
    <property type="entry name" value="PROTEIN FORGETTER 1"/>
    <property type="match status" value="1"/>
</dbReference>
<feature type="region of interest" description="Disordered" evidence="9">
    <location>
        <begin position="465"/>
        <end position="508"/>
    </location>
</feature>
<feature type="compositionally biased region" description="Acidic residues" evidence="9">
    <location>
        <begin position="2717"/>
        <end position="2726"/>
    </location>
</feature>
<dbReference type="InterPro" id="IPR011011">
    <property type="entry name" value="Znf_FYVE_PHD"/>
</dbReference>
<dbReference type="GO" id="GO:0005634">
    <property type="term" value="C:nucleus"/>
    <property type="evidence" value="ECO:0007669"/>
    <property type="project" value="TreeGrafter"/>
</dbReference>
<reference evidence="11" key="1">
    <citation type="submission" date="2015-04" db="UniProtKB">
        <authorList>
            <consortium name="EnsemblPlants"/>
        </authorList>
    </citation>
    <scope>IDENTIFICATION</scope>
    <source>
        <strain evidence="11">SL10</strain>
    </source>
</reference>
<dbReference type="InterPro" id="IPR057025">
    <property type="entry name" value="Znr_FGT1_2"/>
</dbReference>
<dbReference type="eggNOG" id="KOG1513">
    <property type="taxonomic scope" value="Eukaryota"/>
</dbReference>
<dbReference type="Pfam" id="PF00628">
    <property type="entry name" value="PHD"/>
    <property type="match status" value="1"/>
</dbReference>
<evidence type="ECO:0000313" key="11">
    <source>
        <dbReference type="EnsemblPlants" id="ONIVA04G23970.1"/>
    </source>
</evidence>
<protein>
    <recommendedName>
        <fullName evidence="10">PHD-type domain-containing protein</fullName>
    </recommendedName>
</protein>
<feature type="region of interest" description="Disordered" evidence="9">
    <location>
        <begin position="411"/>
        <end position="451"/>
    </location>
</feature>
<dbReference type="FunFam" id="3.40.50.300:FF:000342">
    <property type="entry name" value="Protein strawberry notch homolog 2"/>
    <property type="match status" value="1"/>
</dbReference>
<dbReference type="InterPro" id="IPR001965">
    <property type="entry name" value="Znf_PHD"/>
</dbReference>
<keyword evidence="8" id="KW-0175">Coiled coil</keyword>
<accession>A0A0E0H5S9</accession>
<dbReference type="SUPFAM" id="SSF52540">
    <property type="entry name" value="P-loop containing nucleoside triphosphate hydrolases"/>
    <property type="match status" value="2"/>
</dbReference>
<evidence type="ECO:0000256" key="6">
    <source>
        <dbReference type="ARBA" id="ARBA00023163"/>
    </source>
</evidence>
<feature type="region of interest" description="Disordered" evidence="9">
    <location>
        <begin position="1577"/>
        <end position="1664"/>
    </location>
</feature>
<feature type="coiled-coil region" evidence="8">
    <location>
        <begin position="864"/>
        <end position="919"/>
    </location>
</feature>
<evidence type="ECO:0000256" key="8">
    <source>
        <dbReference type="SAM" id="Coils"/>
    </source>
</evidence>
<dbReference type="Proteomes" id="UP000006591">
    <property type="component" value="Chromosome 4"/>
</dbReference>
<dbReference type="InterPro" id="IPR004252">
    <property type="entry name" value="Probable_transposase_24"/>
</dbReference>
<dbReference type="InterPro" id="IPR026741">
    <property type="entry name" value="SNO"/>
</dbReference>
<evidence type="ECO:0000256" key="3">
    <source>
        <dbReference type="ARBA" id="ARBA00022771"/>
    </source>
</evidence>
<evidence type="ECO:0000256" key="4">
    <source>
        <dbReference type="ARBA" id="ARBA00022833"/>
    </source>
</evidence>
<dbReference type="Gene3D" id="3.40.50.300">
    <property type="entry name" value="P-loop containing nucleotide triphosphate hydrolases"/>
    <property type="match status" value="1"/>
</dbReference>
<feature type="region of interest" description="Disordered" evidence="9">
    <location>
        <begin position="1"/>
        <end position="20"/>
    </location>
</feature>
<feature type="compositionally biased region" description="Polar residues" evidence="9">
    <location>
        <begin position="442"/>
        <end position="451"/>
    </location>
</feature>
<dbReference type="InterPro" id="IPR039187">
    <property type="entry name" value="SNO_AAA"/>
</dbReference>
<evidence type="ECO:0000256" key="5">
    <source>
        <dbReference type="ARBA" id="ARBA00023015"/>
    </source>
</evidence>
<dbReference type="PROSITE" id="PS01359">
    <property type="entry name" value="ZF_PHD_1"/>
    <property type="match status" value="1"/>
</dbReference>
<dbReference type="GO" id="GO:0006355">
    <property type="term" value="P:regulation of DNA-templated transcription"/>
    <property type="evidence" value="ECO:0007669"/>
    <property type="project" value="InterPro"/>
</dbReference>
<evidence type="ECO:0000259" key="10">
    <source>
        <dbReference type="PROSITE" id="PS50016"/>
    </source>
</evidence>
<dbReference type="InterPro" id="IPR013083">
    <property type="entry name" value="Znf_RING/FYVE/PHD"/>
</dbReference>
<feature type="region of interest" description="Disordered" evidence="9">
    <location>
        <begin position="1333"/>
        <end position="1356"/>
    </location>
</feature>
<dbReference type="PROSITE" id="PS50016">
    <property type="entry name" value="ZF_PHD_2"/>
    <property type="match status" value="1"/>
</dbReference>
<dbReference type="GO" id="GO:0031490">
    <property type="term" value="F:chromatin DNA binding"/>
    <property type="evidence" value="ECO:0007669"/>
    <property type="project" value="TreeGrafter"/>
</dbReference>
<feature type="compositionally biased region" description="Low complexity" evidence="9">
    <location>
        <begin position="1"/>
        <end position="19"/>
    </location>
</feature>
<organism evidence="11">
    <name type="scientific">Oryza nivara</name>
    <name type="common">Indian wild rice</name>
    <name type="synonym">Oryza sativa f. spontanea</name>
    <dbReference type="NCBI Taxonomy" id="4536"/>
    <lineage>
        <taxon>Eukaryota</taxon>
        <taxon>Viridiplantae</taxon>
        <taxon>Streptophyta</taxon>
        <taxon>Embryophyta</taxon>
        <taxon>Tracheophyta</taxon>
        <taxon>Spermatophyta</taxon>
        <taxon>Magnoliopsida</taxon>
        <taxon>Liliopsida</taxon>
        <taxon>Poales</taxon>
        <taxon>Poaceae</taxon>
        <taxon>BOP clade</taxon>
        <taxon>Oryzoideae</taxon>
        <taxon>Oryzeae</taxon>
        <taxon>Oryzinae</taxon>
        <taxon>Oryza</taxon>
    </lineage>
</organism>
<evidence type="ECO:0000313" key="12">
    <source>
        <dbReference type="Proteomes" id="UP000006591"/>
    </source>
</evidence>
<dbReference type="Pfam" id="PF13871">
    <property type="entry name" value="Helicase_C_4"/>
    <property type="match status" value="1"/>
</dbReference>
<keyword evidence="2" id="KW-0479">Metal-binding</keyword>
<keyword evidence="4" id="KW-0862">Zinc</keyword>
<dbReference type="GO" id="GO:0008270">
    <property type="term" value="F:zinc ion binding"/>
    <property type="evidence" value="ECO:0007669"/>
    <property type="project" value="UniProtKB-KW"/>
</dbReference>
<feature type="region of interest" description="Disordered" evidence="9">
    <location>
        <begin position="1910"/>
        <end position="1944"/>
    </location>
</feature>
<comment type="similarity">
    <text evidence="1">Belongs to the SBNO family.</text>
</comment>
<feature type="region of interest" description="Disordered" evidence="9">
    <location>
        <begin position="165"/>
        <end position="192"/>
    </location>
</feature>
<evidence type="ECO:0000256" key="2">
    <source>
        <dbReference type="ARBA" id="ARBA00022723"/>
    </source>
</evidence>
<feature type="region of interest" description="Disordered" evidence="9">
    <location>
        <begin position="1712"/>
        <end position="1734"/>
    </location>
</feature>
<name>A0A0E0H5S9_ORYNI</name>
<dbReference type="InterPro" id="IPR057024">
    <property type="entry name" value="Znr_FGT1_1"/>
</dbReference>
<proteinExistence type="inferred from homology"/>
<feature type="coiled-coil region" evidence="8">
    <location>
        <begin position="1946"/>
        <end position="2001"/>
    </location>
</feature>
<evidence type="ECO:0000256" key="7">
    <source>
        <dbReference type="PROSITE-ProRule" id="PRU00146"/>
    </source>
</evidence>
<feature type="compositionally biased region" description="Polar residues" evidence="9">
    <location>
        <begin position="1342"/>
        <end position="1356"/>
    </location>
</feature>
<dbReference type="Pfam" id="PF13872">
    <property type="entry name" value="AAA_34"/>
    <property type="match status" value="1"/>
</dbReference>
<keyword evidence="3 7" id="KW-0863">Zinc-finger</keyword>
<dbReference type="Pfam" id="PF23548">
    <property type="entry name" value="Zn_ribbon_FGT1_2"/>
    <property type="match status" value="3"/>
</dbReference>
<dbReference type="InterPro" id="IPR027417">
    <property type="entry name" value="P-loop_NTPase"/>
</dbReference>
<dbReference type="OMA" id="IIVRHKE"/>
<dbReference type="InterPro" id="IPR026937">
    <property type="entry name" value="SBNO_Helicase_C_dom"/>
</dbReference>
<feature type="compositionally biased region" description="Pro residues" evidence="9">
    <location>
        <begin position="2086"/>
        <end position="2098"/>
    </location>
</feature>
<keyword evidence="6" id="KW-0804">Transcription</keyword>
<sequence>MAPGRAAASAAAEGGSPEPLEVRCAGCGETLEVEPGLTKFICPDCAMPQSLPPELMPPPPPRRKALPLPRGAADVRGARLPCGACGALLSVPVGLARCACPICAAELAVDTARLRHYLLSSAAVEGAVPVVPIGTSSPPPILQVREAHEEHPNIASRTGLIQAEPNDPLNRMEQGHTKRPNQLPEQSDPYRSDYMMDGEGIHEANEIIRRHHKQRNRESVGRGIISAEKTQEKPLNQFRHQAQDQHSSYAFRMKQTHLDHRDRVNEVQADSIDPTVFSESRCIALIDETTATRINCTTVHSVGPKPINVDKNQAQAPNSKRIIQQAQKQPSYIAISQENAQDKHADGVVHVQEKQLRTASQVNHRQETCAQLDNQTVAGDSSGRIRCPEKEQSEPFSCTIRKRKTKSLLANSNSGLELRRSKRLAKDSPAAKDKKHSKNKSFEQQVSQNDQVSAAVMDTESIHRDPVERQAASSTGHMPAAITDSEPSENEPDDLYMPSPDQSLSNSPDIDRIINSICPSSSPRHKTPEKVSNEFDNVQLTTPPPSDIDMSDPEHFACNYVPQEVRKALAKLRSSNSSFERAMSQASSGDVHPLSDSEDCDERWNVGTKRNQGCGRGRGLTLCLKVWNLPKGVRIPVLLNASGEPVGKEAGTLSTFLGALARDGILAPLTHQDWRRVPEKNKDLKFDIAPAAEFWIMKCIGRKWKSWKALLKQKHYDTHETVEECLADQNPRVLKEQWQYLVAYWGTEKAKAVSSRNKACRANVTATHTAGTKSFARIIEEEKQKRPNNEEPTAADLFLLTHTHRNGKPMKKEKADIIVRHKEARVREQSHKQAECSGSDSAAHKVGLESCSIGLRGKRGHRRKAVLQASFKEAEEAKRKAEDEAGTLRKKMVAMEESQKKLQEDLANMKSTVSAMQKTTSTGDLSDGQTQNFPQAMAPPPPPVAMAVAAADEEPDEILEVGCAGCGETLEVERGLTEFVCPDCATPQSLPPDLMPAPPPPRRRALPLPRGAADARGARLPCGSCGELLSVPVGLSRCACPLCGAELAVYPARLRNYILSSAATAAVPVPVPVAPAPAQPILGGREAWQRRPNSAVRSGFARAEADDRLFPLERSRIQHPDRLIHLQQDEEEYPDGVFGGEEAHEIVSSNIQQRNRCSVEPGIVSVKNRLLPIKAARHQVHDQRSSYGTQRKPAQLARLHRVIHSEEVQEGPLSHEVYREASHAELIYETATTHSNRRIMCSVAPEAVGSVDKRRIEHDNQITQKRQKHTAHAIRAEHTQVGCLDGAIHAEEAQPEPVDQANHGEEGCIQVIDKTTARGDSWKSGCSVRHNTVSAGKRKTSTADQVKKQTQTNQSYANDAEHAQIEHPDQEIHEAVSQTTHREAMCFRPRKDSSARHSEQDIVHVVDPKNNVNKRQIEPLSHVIQHTGHTSDINNHAMQVDFDPQSKHIGRKGKPKTGTGVDSNLTLKNQDLLVSPNQLSHINQKHMPPNHEAQKKHINVENCKQPSSQAREKNRKGLMASSNSSLHLRRSKRLAKDSVAVVENEPVENDPVDLQVSSPNCQVSAVAMSSEPIEQEPILHQSPSPNCEVLASTTDAESVESEHHEHCAFSPHQSMSDPPDIDRIIAGLCPSTSSVHENPREISSEPDDPDLATTPSNPDMSDPERFAQHYCQVFPLEVRRALSKKRSNSLLNHLVSEECSDEEFVHDFPDAEQARDCQKPSGQNIGSKRKKGHRRGPTLCVKVWTLPEGVRLPVSLNNSGFPIGKNAAMFGNFLGTLARDGILAPLTYKKWKSIPKENKDVMWHIIKLKFDVAPSSESLLLKCIRTKWRNWRCNLKRKHYDSHITEEERLADCDPRVLKEQWRFLVAFWNTEEAQAASARCKASRAKSTYINSTGSKSFARILDEESCSRDKARKRSDDVTAMGEKRRGRMHNHEPGASPSGLKEKAALKASFKEAVDAKEIAENEAATLRKKMMVMEESQKKLQEDLANMRNTVSAMQKMMSNGGLPDGLMGASTAPPSFPQVEPGWWMLEYTVEVRCAGCRGVLAVAPGMTEFICPKCGMAQRLPPQLMPKPPPSSSSSAAATPAPPAPAAPPPPTSRRGGGGGAALPPPQAQGVDPTKIQLPCANCQAVLNVPHGLARFRCPQCGVELAVDLAKLHNFLASSNNNAAAAPPDNVPPASGPASRAPLVPAPPPAPFPLVPTPGMTQAPQMVPGALIPMVLPITDPPEEINEVAIDVEREEDEGGTVGETFTDYRPPKLSLGLPHPDPIVETSSLSAVQPPEPTYSLNIMDELDETKALSCLQIETLVYACQRHLYHLPTGDRAGFFIGDGAGVGKGRTIAGLIWENWQQGRHKAVWVSIGSDLKYDARRDLDDVGAKCVQVHPLNKLPYSKLDSKAIGIKNGVIFVTYSSLIASSERGRSRLQQLVQWCGQEFDGLLVFDECHKAKNLIPDAGSQPTRTGKAVLEIQEKLPEARVVYCSATGASEPRNLGYMVRLGLWGDGTSFQNFAQFLGSLEKGGVGALELVAMDMKARGMYVCRTLSYKGVDFDIVEAPLEERMMNMYRKAAEFWAEFRLELLSAGESFTEGISNQIWRLYWASHQRFFRHMCMSAKVPAVVKLAKEALAENKCVVVGLQSTGEARTEEAITKYGVEMEDFVSGPRELLLKLVEENYPLPPKPDSFQQGEEKVTEIHRKRHSAPDVSFKGRVRKVAKLVEVSDDDSDDYSPSESDHGSTESDEEFHMCQICNTEEEKTLLLHCSGCSRHVHPGCLTPPWTGVLTDDWSCYTCKKLEGEENEQDAHVADFSQRYDAAVEKKKKILDMIRSLDLPNNPLDDIIDQLGGPDNVAEITGRRGMLIRASDGKGVVYQARNAKEVSMEMINMHEKQQFMDGKKLISIISEAGSAGVSLHADRRAKNQRRRVHITLELPWSADRAIQQFGRTHRSNQTSAPQYRLLFTNLGGEKRFASIVAKRLESLGALTQGDRRAGPSLSAFNYDSNYGKKALTIMYRGIMEQDSFPVVPPGCSDNQSSIQEFIAEAKAALVSVGIIRDAVVCNGKVAGKLSGRIVDSDMHDVARFLNRLLGLAPKIQNRLFDLFTSILDVVLHNARIEGQLDSGITVHIDSLSGASTVLFTFTIDRGVTWETAKSMLDERQKDGAGSSNDGFYESKREWMGGRHFILAFEGSIEGMYKIIRPAIGEALREMPLTELKSKYRKVSSIEKVNKGWQDEYDASSKQCMHGSKCKVGSYCTVGRRLQEVNILGGLILPVWGTIEKALAKQVRQSHKRVRVVRLETTTDNQRIVGLLIPNSAVESVLTGLQWVQDIDD</sequence>
<feature type="domain" description="PHD-type" evidence="10">
    <location>
        <begin position="2741"/>
        <end position="2791"/>
    </location>
</feature>
<feature type="region of interest" description="Disordered" evidence="9">
    <location>
        <begin position="2068"/>
        <end position="2117"/>
    </location>
</feature>
<dbReference type="GO" id="GO:0042393">
    <property type="term" value="F:histone binding"/>
    <property type="evidence" value="ECO:0007669"/>
    <property type="project" value="TreeGrafter"/>
</dbReference>
<dbReference type="Pfam" id="PF25373">
    <property type="entry name" value="SBNO"/>
    <property type="match status" value="1"/>
</dbReference>
<dbReference type="Pfam" id="PF23547">
    <property type="entry name" value="Zn_ribbon_FGT1_1"/>
    <property type="match status" value="3"/>
</dbReference>
<dbReference type="SMART" id="SM00249">
    <property type="entry name" value="PHD"/>
    <property type="match status" value="1"/>
</dbReference>
<feature type="compositionally biased region" description="Polar residues" evidence="9">
    <location>
        <begin position="1581"/>
        <end position="1596"/>
    </location>
</feature>
<dbReference type="EnsemblPlants" id="ONIVA04G23970.1">
    <property type="protein sequence ID" value="ONIVA04G23970.1"/>
    <property type="gene ID" value="ONIVA04G23970"/>
</dbReference>
<dbReference type="InterPro" id="IPR019787">
    <property type="entry name" value="Znf_PHD-finger"/>
</dbReference>
<evidence type="ECO:0000256" key="1">
    <source>
        <dbReference type="ARBA" id="ARBA00006992"/>
    </source>
</evidence>
<feature type="compositionally biased region" description="Basic and acidic residues" evidence="9">
    <location>
        <begin position="1910"/>
        <end position="1919"/>
    </location>
</feature>
<keyword evidence="12" id="KW-1185">Reference proteome</keyword>
<dbReference type="InterPro" id="IPR019786">
    <property type="entry name" value="Zinc_finger_PHD-type_CS"/>
</dbReference>
<feature type="region of interest" description="Disordered" evidence="9">
    <location>
        <begin position="1487"/>
        <end position="1531"/>
    </location>
</feature>
<dbReference type="Gramene" id="ONIVA04G23970.1">
    <property type="protein sequence ID" value="ONIVA04G23970.1"/>
    <property type="gene ID" value="ONIVA04G23970"/>
</dbReference>
<dbReference type="Pfam" id="PF03004">
    <property type="entry name" value="Transposase_24"/>
    <property type="match status" value="2"/>
</dbReference>
<evidence type="ECO:0000256" key="9">
    <source>
        <dbReference type="SAM" id="MobiDB-lite"/>
    </source>
</evidence>
<dbReference type="PANTHER" id="PTHR12706">
    <property type="entry name" value="STRAWBERRY NOTCH-RELATED"/>
    <property type="match status" value="1"/>
</dbReference>
<keyword evidence="5" id="KW-0805">Transcription regulation</keyword>